<feature type="domain" description="Ig-like" evidence="5">
    <location>
        <begin position="15"/>
        <end position="117"/>
    </location>
</feature>
<dbReference type="InterPro" id="IPR013783">
    <property type="entry name" value="Ig-like_fold"/>
</dbReference>
<dbReference type="GO" id="GO:0005576">
    <property type="term" value="C:extracellular region"/>
    <property type="evidence" value="ECO:0007669"/>
    <property type="project" value="UniProtKB-ARBA"/>
</dbReference>
<dbReference type="Proteomes" id="UP000521322">
    <property type="component" value="Unassembled WGS sequence"/>
</dbReference>
<dbReference type="InterPro" id="IPR013106">
    <property type="entry name" value="Ig_V-set"/>
</dbReference>
<dbReference type="PROSITE" id="PS50835">
    <property type="entry name" value="IG_LIKE"/>
    <property type="match status" value="1"/>
</dbReference>
<feature type="chain" id="PRO_5029636560" evidence="4">
    <location>
        <begin position="20"/>
        <end position="117"/>
    </location>
</feature>
<evidence type="ECO:0000313" key="6">
    <source>
        <dbReference type="EMBL" id="NWV73151.1"/>
    </source>
</evidence>
<dbReference type="GO" id="GO:0002250">
    <property type="term" value="P:adaptive immune response"/>
    <property type="evidence" value="ECO:0007669"/>
    <property type="project" value="UniProtKB-KW"/>
</dbReference>
<feature type="non-terminal residue" evidence="6">
    <location>
        <position position="117"/>
    </location>
</feature>
<keyword evidence="3" id="KW-1280">Immunoglobulin</keyword>
<feature type="non-terminal residue" evidence="6">
    <location>
        <position position="1"/>
    </location>
</feature>
<keyword evidence="4" id="KW-0732">Signal</keyword>
<dbReference type="AlphaFoldDB" id="A0A7K6HCD4"/>
<sequence>ISSLGPPLLLLLALPGLRAAVTLLESGGAETTPGASLTLVCRGSGFHFGSHGMFWIRQGPGTGLQWLAGIHDDGSGSWHAASVRGRFRIARDNGQSSVTLTLSSLRDGDSGSYFCAR</sequence>
<accession>A0A7K6HCD4</accession>
<gene>
    <name evidence="6" type="primary">Hv03</name>
    <name evidence="6" type="ORF">DASBRO_R04247</name>
</gene>
<dbReference type="Gene3D" id="2.60.40.10">
    <property type="entry name" value="Immunoglobulins"/>
    <property type="match status" value="1"/>
</dbReference>
<comment type="caution">
    <text evidence="6">The sequence shown here is derived from an EMBL/GenBank/DDBJ whole genome shotgun (WGS) entry which is preliminary data.</text>
</comment>
<keyword evidence="7" id="KW-1185">Reference proteome</keyword>
<dbReference type="PANTHER" id="PTHR23266">
    <property type="entry name" value="IMMUNOGLOBULIN HEAVY CHAIN"/>
    <property type="match status" value="1"/>
</dbReference>
<dbReference type="GO" id="GO:0019814">
    <property type="term" value="C:immunoglobulin complex"/>
    <property type="evidence" value="ECO:0007669"/>
    <property type="project" value="UniProtKB-KW"/>
</dbReference>
<name>A0A7K6HCD4_9PASS</name>
<dbReference type="SUPFAM" id="SSF48726">
    <property type="entry name" value="Immunoglobulin"/>
    <property type="match status" value="1"/>
</dbReference>
<evidence type="ECO:0000259" key="5">
    <source>
        <dbReference type="PROSITE" id="PS50835"/>
    </source>
</evidence>
<feature type="signal peptide" evidence="4">
    <location>
        <begin position="1"/>
        <end position="19"/>
    </location>
</feature>
<dbReference type="InterPro" id="IPR050199">
    <property type="entry name" value="IgHV"/>
</dbReference>
<evidence type="ECO:0000313" key="7">
    <source>
        <dbReference type="Proteomes" id="UP000521322"/>
    </source>
</evidence>
<dbReference type="EMBL" id="VZRN01000272">
    <property type="protein sequence ID" value="NWV73151.1"/>
    <property type="molecule type" value="Genomic_DNA"/>
</dbReference>
<dbReference type="SMART" id="SM00406">
    <property type="entry name" value="IGv"/>
    <property type="match status" value="1"/>
</dbReference>
<reference evidence="6 7" key="1">
    <citation type="submission" date="2019-09" db="EMBL/GenBank/DDBJ databases">
        <title>Bird 10,000 Genomes (B10K) Project - Family phase.</title>
        <authorList>
            <person name="Zhang G."/>
        </authorList>
    </citation>
    <scope>NUCLEOTIDE SEQUENCE [LARGE SCALE GENOMIC DNA]</scope>
    <source>
        <strain evidence="6">B10K-DU-029-49</strain>
        <tissue evidence="6">Liver</tissue>
    </source>
</reference>
<organism evidence="6 7">
    <name type="scientific">Dasyornis broadbenti</name>
    <name type="common">rufous bristle-bird</name>
    <dbReference type="NCBI Taxonomy" id="243059"/>
    <lineage>
        <taxon>Eukaryota</taxon>
        <taxon>Metazoa</taxon>
        <taxon>Chordata</taxon>
        <taxon>Craniata</taxon>
        <taxon>Vertebrata</taxon>
        <taxon>Euteleostomi</taxon>
        <taxon>Archelosauria</taxon>
        <taxon>Archosauria</taxon>
        <taxon>Dinosauria</taxon>
        <taxon>Saurischia</taxon>
        <taxon>Theropoda</taxon>
        <taxon>Coelurosauria</taxon>
        <taxon>Aves</taxon>
        <taxon>Neognathae</taxon>
        <taxon>Neoaves</taxon>
        <taxon>Telluraves</taxon>
        <taxon>Australaves</taxon>
        <taxon>Passeriformes</taxon>
        <taxon>Meliphagoidea</taxon>
        <taxon>Dasyornithidae</taxon>
        <taxon>Dasyornis</taxon>
    </lineage>
</organism>
<dbReference type="Pfam" id="PF07686">
    <property type="entry name" value="V-set"/>
    <property type="match status" value="1"/>
</dbReference>
<evidence type="ECO:0000256" key="2">
    <source>
        <dbReference type="ARBA" id="ARBA00023130"/>
    </source>
</evidence>
<dbReference type="InterPro" id="IPR036179">
    <property type="entry name" value="Ig-like_dom_sf"/>
</dbReference>
<evidence type="ECO:0000256" key="3">
    <source>
        <dbReference type="ARBA" id="ARBA00043265"/>
    </source>
</evidence>
<evidence type="ECO:0000256" key="1">
    <source>
        <dbReference type="ARBA" id="ARBA00022859"/>
    </source>
</evidence>
<proteinExistence type="predicted"/>
<dbReference type="InterPro" id="IPR007110">
    <property type="entry name" value="Ig-like_dom"/>
</dbReference>
<keyword evidence="2" id="KW-1064">Adaptive immunity</keyword>
<keyword evidence="1" id="KW-0391">Immunity</keyword>
<evidence type="ECO:0000256" key="4">
    <source>
        <dbReference type="SAM" id="SignalP"/>
    </source>
</evidence>
<protein>
    <submittedName>
        <fullName evidence="6">HV03 protein</fullName>
    </submittedName>
</protein>